<feature type="transmembrane region" description="Helical" evidence="2">
    <location>
        <begin position="14"/>
        <end position="34"/>
    </location>
</feature>
<comment type="caution">
    <text evidence="3">The sequence shown here is derived from an EMBL/GenBank/DDBJ whole genome shotgun (WGS) entry which is preliminary data.</text>
</comment>
<keyword evidence="2" id="KW-1133">Transmembrane helix</keyword>
<organism evidence="3 4">
    <name type="scientific">Gordonia jacobaea</name>
    <dbReference type="NCBI Taxonomy" id="122202"/>
    <lineage>
        <taxon>Bacteria</taxon>
        <taxon>Bacillati</taxon>
        <taxon>Actinomycetota</taxon>
        <taxon>Actinomycetes</taxon>
        <taxon>Mycobacteriales</taxon>
        <taxon>Gordoniaceae</taxon>
        <taxon>Gordonia</taxon>
    </lineage>
</organism>
<dbReference type="RefSeq" id="WP_049699656.1">
    <property type="nucleotide sequence ID" value="NZ_LDTZ01000018.1"/>
</dbReference>
<keyword evidence="2" id="KW-0812">Transmembrane</keyword>
<feature type="transmembrane region" description="Helical" evidence="2">
    <location>
        <begin position="300"/>
        <end position="319"/>
    </location>
</feature>
<proteinExistence type="predicted"/>
<evidence type="ECO:0008006" key="5">
    <source>
        <dbReference type="Google" id="ProtNLM"/>
    </source>
</evidence>
<accession>A0ABR5IAJ6</accession>
<feature type="transmembrane region" description="Helical" evidence="2">
    <location>
        <begin position="242"/>
        <end position="264"/>
    </location>
</feature>
<dbReference type="EMBL" id="LDTZ01000018">
    <property type="protein sequence ID" value="KNA90723.1"/>
    <property type="molecule type" value="Genomic_DNA"/>
</dbReference>
<feature type="transmembrane region" description="Helical" evidence="2">
    <location>
        <begin position="210"/>
        <end position="230"/>
    </location>
</feature>
<keyword evidence="4" id="KW-1185">Reference proteome</keyword>
<evidence type="ECO:0000313" key="3">
    <source>
        <dbReference type="EMBL" id="KNA90723.1"/>
    </source>
</evidence>
<protein>
    <recommendedName>
        <fullName evidence="5">DUF3533 domain-containing protein</fullName>
    </recommendedName>
</protein>
<gene>
    <name evidence="3" type="ORF">ABW18_14455</name>
</gene>
<evidence type="ECO:0000256" key="2">
    <source>
        <dbReference type="SAM" id="Phobius"/>
    </source>
</evidence>
<name>A0ABR5IAJ6_9ACTN</name>
<feature type="compositionally biased region" description="Acidic residues" evidence="1">
    <location>
        <begin position="346"/>
        <end position="359"/>
    </location>
</feature>
<sequence length="359" mass="37704">MSAAPTHALSIKTIASHVAVPLVIGAVMALAYLGGFHKPDPHDLRIDVVGASTSTQVAAQTLQQQLGDHVSIRTVATADEAREAIEHREIAAAFEPKADTPVLYVSTAASDPTAVTVERIFNGITIAKDQPLKIVDVVQADPQRDPSGQSIFFFLVALTVGSYGCGIAIAVAAGGRRIRVRLGFAAVCSVISAAVTTAIAVWVFDALPGAQWQIFGLSILYALATMLFAIGLHPFIGRFTTLAMVTIFVGLNFTTSGGVFAPALQPKFFAVLHDFWIGAGLNEASRNLAYFPEVSSAGDIGKIIGWLVVGAALVGIVALRDHRNLAQGAAEASPAAGGRHERDQLTDEETEELAEDVVA</sequence>
<evidence type="ECO:0000313" key="4">
    <source>
        <dbReference type="Proteomes" id="UP000037247"/>
    </source>
</evidence>
<feature type="transmembrane region" description="Helical" evidence="2">
    <location>
        <begin position="182"/>
        <end position="204"/>
    </location>
</feature>
<evidence type="ECO:0000256" key="1">
    <source>
        <dbReference type="SAM" id="MobiDB-lite"/>
    </source>
</evidence>
<reference evidence="3 4" key="1">
    <citation type="submission" date="2015-05" db="EMBL/GenBank/DDBJ databases">
        <title>Draft genome sequence of the bacterium Gordonia jacobaea a new member of the Gordonia genus.</title>
        <authorList>
            <person name="Jimenez-Galisteo G."/>
            <person name="Dominguez A."/>
            <person name="Munoz E."/>
            <person name="Vinas M."/>
        </authorList>
    </citation>
    <scope>NUCLEOTIDE SEQUENCE [LARGE SCALE GENOMIC DNA]</scope>
    <source>
        <strain evidence="4">mv1</strain>
    </source>
</reference>
<keyword evidence="2" id="KW-0472">Membrane</keyword>
<feature type="transmembrane region" description="Helical" evidence="2">
    <location>
        <begin position="151"/>
        <end position="175"/>
    </location>
</feature>
<feature type="region of interest" description="Disordered" evidence="1">
    <location>
        <begin position="330"/>
        <end position="359"/>
    </location>
</feature>
<dbReference type="Proteomes" id="UP000037247">
    <property type="component" value="Unassembled WGS sequence"/>
</dbReference>